<keyword evidence="3" id="KW-1185">Reference proteome</keyword>
<dbReference type="GO" id="GO:0005737">
    <property type="term" value="C:cytoplasm"/>
    <property type="evidence" value="ECO:0007669"/>
    <property type="project" value="TreeGrafter"/>
</dbReference>
<dbReference type="PANTHER" id="PTHR48104:SF30">
    <property type="entry name" value="METACASPASE-1"/>
    <property type="match status" value="1"/>
</dbReference>
<gene>
    <name evidence="2" type="ORF">SAMN05216276_108613</name>
</gene>
<dbReference type="Gene3D" id="3.40.50.1460">
    <property type="match status" value="1"/>
</dbReference>
<dbReference type="SUPFAM" id="SSF52129">
    <property type="entry name" value="Caspase-like"/>
    <property type="match status" value="1"/>
</dbReference>
<dbReference type="EMBL" id="FZOD01000086">
    <property type="protein sequence ID" value="SNT61900.1"/>
    <property type="molecule type" value="Genomic_DNA"/>
</dbReference>
<dbReference type="InterPro" id="IPR011600">
    <property type="entry name" value="Pept_C14_caspase"/>
</dbReference>
<reference evidence="2 3" key="1">
    <citation type="submission" date="2017-06" db="EMBL/GenBank/DDBJ databases">
        <authorList>
            <person name="Kim H.J."/>
            <person name="Triplett B.A."/>
        </authorList>
    </citation>
    <scope>NUCLEOTIDE SEQUENCE [LARGE SCALE GENOMIC DNA]</scope>
    <source>
        <strain evidence="2 3">CGMCC 4.2132</strain>
    </source>
</reference>
<name>A0A239P4E1_9ACTN</name>
<dbReference type="InterPro" id="IPR029030">
    <property type="entry name" value="Caspase-like_dom_sf"/>
</dbReference>
<accession>A0A239P4E1</accession>
<dbReference type="Proteomes" id="UP000198282">
    <property type="component" value="Unassembled WGS sequence"/>
</dbReference>
<dbReference type="GO" id="GO:0004197">
    <property type="term" value="F:cysteine-type endopeptidase activity"/>
    <property type="evidence" value="ECO:0007669"/>
    <property type="project" value="InterPro"/>
</dbReference>
<dbReference type="RefSeq" id="WP_218825770.1">
    <property type="nucleotide sequence ID" value="NZ_FZOD01000086.1"/>
</dbReference>
<protein>
    <submittedName>
        <fullName evidence="2">Caspase domain-containing protein</fullName>
    </submittedName>
</protein>
<proteinExistence type="predicted"/>
<evidence type="ECO:0000313" key="3">
    <source>
        <dbReference type="Proteomes" id="UP000198282"/>
    </source>
</evidence>
<evidence type="ECO:0000259" key="1">
    <source>
        <dbReference type="Pfam" id="PF00656"/>
    </source>
</evidence>
<dbReference type="PANTHER" id="PTHR48104">
    <property type="entry name" value="METACASPASE-4"/>
    <property type="match status" value="1"/>
</dbReference>
<evidence type="ECO:0000313" key="2">
    <source>
        <dbReference type="EMBL" id="SNT61900.1"/>
    </source>
</evidence>
<sequence length="318" mass="34487">MKRALLVGIDYYANMNGLKGCANDVRALLPLLARNEDNSPNLHCLMVAAEEPATALTREMLLQHIDRLLAPGADFALFYFAGHGSRTGSEVTLVTSDGTGSTVGVRFSEVLEKIKASKVQEVIIILDCCFSGGAGAIPLLGDDALLPNGLSVLTASRSDQVSMETPAGRGQFSTYLEGGLEGGAADVLGHITVAGLFSYLSESFGAWDQRPTFKANIDRLHDVRMCEPAVSLSTLRQLPTWFPTVDHEFALDPSYEPDAVPPHPEHEKIFSELQKCRAVKLVEPVGHVHMYYAAMQSLGCRLTRLGQHYWAMAEAGQI</sequence>
<dbReference type="Pfam" id="PF00656">
    <property type="entry name" value="Peptidase_C14"/>
    <property type="match status" value="1"/>
</dbReference>
<organism evidence="2 3">
    <name type="scientific">Streptosporangium subroseum</name>
    <dbReference type="NCBI Taxonomy" id="106412"/>
    <lineage>
        <taxon>Bacteria</taxon>
        <taxon>Bacillati</taxon>
        <taxon>Actinomycetota</taxon>
        <taxon>Actinomycetes</taxon>
        <taxon>Streptosporangiales</taxon>
        <taxon>Streptosporangiaceae</taxon>
        <taxon>Streptosporangium</taxon>
    </lineage>
</organism>
<dbReference type="GO" id="GO:0006508">
    <property type="term" value="P:proteolysis"/>
    <property type="evidence" value="ECO:0007669"/>
    <property type="project" value="InterPro"/>
</dbReference>
<feature type="domain" description="Peptidase C14 caspase" evidence="1">
    <location>
        <begin position="2"/>
        <end position="185"/>
    </location>
</feature>
<dbReference type="InterPro" id="IPR050452">
    <property type="entry name" value="Metacaspase"/>
</dbReference>
<dbReference type="AlphaFoldDB" id="A0A239P4E1"/>